<accession>A0A8H5BMT1</accession>
<keyword evidence="1" id="KW-1133">Transmembrane helix</keyword>
<evidence type="ECO:0000313" key="2">
    <source>
        <dbReference type="EMBL" id="KAF5326085.1"/>
    </source>
</evidence>
<protein>
    <submittedName>
        <fullName evidence="2">Uncharacterized protein</fullName>
    </submittedName>
</protein>
<dbReference type="OrthoDB" id="3060772at2759"/>
<keyword evidence="3" id="KW-1185">Reference proteome</keyword>
<reference evidence="2 3" key="1">
    <citation type="journal article" date="2020" name="ISME J.">
        <title>Uncovering the hidden diversity of litter-decomposition mechanisms in mushroom-forming fungi.</title>
        <authorList>
            <person name="Floudas D."/>
            <person name="Bentzer J."/>
            <person name="Ahren D."/>
            <person name="Johansson T."/>
            <person name="Persson P."/>
            <person name="Tunlid A."/>
        </authorList>
    </citation>
    <scope>NUCLEOTIDE SEQUENCE [LARGE SCALE GENOMIC DNA]</scope>
    <source>
        <strain evidence="2 3">CBS 175.51</strain>
    </source>
</reference>
<dbReference type="Proteomes" id="UP000541558">
    <property type="component" value="Unassembled WGS sequence"/>
</dbReference>
<organism evidence="2 3">
    <name type="scientific">Ephemerocybe angulata</name>
    <dbReference type="NCBI Taxonomy" id="980116"/>
    <lineage>
        <taxon>Eukaryota</taxon>
        <taxon>Fungi</taxon>
        <taxon>Dikarya</taxon>
        <taxon>Basidiomycota</taxon>
        <taxon>Agaricomycotina</taxon>
        <taxon>Agaricomycetes</taxon>
        <taxon>Agaricomycetidae</taxon>
        <taxon>Agaricales</taxon>
        <taxon>Agaricineae</taxon>
        <taxon>Psathyrellaceae</taxon>
        <taxon>Ephemerocybe</taxon>
    </lineage>
</organism>
<feature type="transmembrane region" description="Helical" evidence="1">
    <location>
        <begin position="44"/>
        <end position="66"/>
    </location>
</feature>
<gene>
    <name evidence="2" type="ORF">D9611_000116</name>
</gene>
<evidence type="ECO:0000256" key="1">
    <source>
        <dbReference type="SAM" id="Phobius"/>
    </source>
</evidence>
<evidence type="ECO:0000313" key="3">
    <source>
        <dbReference type="Proteomes" id="UP000541558"/>
    </source>
</evidence>
<dbReference type="EMBL" id="JAACJK010000163">
    <property type="protein sequence ID" value="KAF5326085.1"/>
    <property type="molecule type" value="Genomic_DNA"/>
</dbReference>
<keyword evidence="1" id="KW-0472">Membrane</keyword>
<proteinExistence type="predicted"/>
<sequence length="243" mass="26151">MRVSNAISMLHRLQLARPVRLESRAIARSRQFSTTFLFGGRRPFLSLLASGLALGVGITTPIALFYHYSGIRNAVDTAQVTLSEINQARNGSTKSKPTQSLVFLRVAAKTYVQGIPFASYAVDKAFDSVEATIDAHQEEAAVIIENLGRKMAEIIEQHRTMTVPAAWELIKVVKEETGKLHQVAVKAATSSPVSESVHNIASSQGFQAAKGAAESLGKGAVGFVKGKLGQRKQGGEESSEKTE</sequence>
<comment type="caution">
    <text evidence="2">The sequence shown here is derived from an EMBL/GenBank/DDBJ whole genome shotgun (WGS) entry which is preliminary data.</text>
</comment>
<name>A0A8H5BMT1_9AGAR</name>
<keyword evidence="1" id="KW-0812">Transmembrane</keyword>
<dbReference type="AlphaFoldDB" id="A0A8H5BMT1"/>